<gene>
    <name evidence="1" type="ORF">IXC47_17525</name>
</gene>
<dbReference type="Proteomes" id="UP000657372">
    <property type="component" value="Unassembled WGS sequence"/>
</dbReference>
<dbReference type="EMBL" id="JADOEL010000019">
    <property type="protein sequence ID" value="MBF8179487.1"/>
    <property type="molecule type" value="Genomic_DNA"/>
</dbReference>
<keyword evidence="2" id="KW-1185">Reference proteome</keyword>
<organism evidence="1 2">
    <name type="scientific">Herminiimonas contaminans</name>
    <dbReference type="NCBI Taxonomy" id="1111140"/>
    <lineage>
        <taxon>Bacteria</taxon>
        <taxon>Pseudomonadati</taxon>
        <taxon>Pseudomonadota</taxon>
        <taxon>Betaproteobacteria</taxon>
        <taxon>Burkholderiales</taxon>
        <taxon>Oxalobacteraceae</taxon>
        <taxon>Herminiimonas</taxon>
    </lineage>
</organism>
<accession>A0ABS0EXB4</accession>
<sequence>MSENIKNTAITAAGYIYQNRQGLRVLCDWLDAPARYTRMKFECDDEAVAPTGLDDIVVERGACQIFCVPKVMR</sequence>
<comment type="caution">
    <text evidence="1">The sequence shown here is derived from an EMBL/GenBank/DDBJ whole genome shotgun (WGS) entry which is preliminary data.</text>
</comment>
<evidence type="ECO:0000313" key="2">
    <source>
        <dbReference type="Proteomes" id="UP000657372"/>
    </source>
</evidence>
<evidence type="ECO:0000313" key="1">
    <source>
        <dbReference type="EMBL" id="MBF8179487.1"/>
    </source>
</evidence>
<proteinExistence type="predicted"/>
<dbReference type="RefSeq" id="WP_195876518.1">
    <property type="nucleotide sequence ID" value="NZ_JADOEL010000019.1"/>
</dbReference>
<name>A0ABS0EXB4_9BURK</name>
<reference evidence="1 2" key="1">
    <citation type="submission" date="2020-11" db="EMBL/GenBank/DDBJ databases">
        <title>WGS of Herminiimonas contaminans strain Marseille-Q4544 isolated from planarians Schmidtea mediterranea.</title>
        <authorList>
            <person name="Kangale L."/>
        </authorList>
    </citation>
    <scope>NUCLEOTIDE SEQUENCE [LARGE SCALE GENOMIC DNA]</scope>
    <source>
        <strain evidence="1 2">Marseille-Q4544</strain>
    </source>
</reference>
<protein>
    <submittedName>
        <fullName evidence="1">Uncharacterized protein</fullName>
    </submittedName>
</protein>